<feature type="transmembrane region" description="Helical" evidence="2">
    <location>
        <begin position="339"/>
        <end position="361"/>
    </location>
</feature>
<dbReference type="PANTHER" id="PTHR11319:SF35">
    <property type="entry name" value="OUTER MEMBRANE PROTEIN PMPC-RELATED"/>
    <property type="match status" value="1"/>
</dbReference>
<reference evidence="3 4" key="1">
    <citation type="submission" date="2022-05" db="EMBL/GenBank/DDBJ databases">
        <authorList>
            <consortium name="Genoscope - CEA"/>
            <person name="William W."/>
        </authorList>
    </citation>
    <scope>NUCLEOTIDE SEQUENCE [LARGE SCALE GENOMIC DNA]</scope>
</reference>
<name>A0ABN8NFC5_9CNID</name>
<keyword evidence="4" id="KW-1185">Reference proteome</keyword>
<comment type="caution">
    <text evidence="3">The sequence shown here is derived from an EMBL/GenBank/DDBJ whole genome shotgun (WGS) entry which is preliminary data.</text>
</comment>
<keyword evidence="2" id="KW-0472">Membrane</keyword>
<feature type="region of interest" description="Disordered" evidence="1">
    <location>
        <begin position="813"/>
        <end position="850"/>
    </location>
</feature>
<proteinExistence type="predicted"/>
<feature type="transmembrane region" description="Helical" evidence="2">
    <location>
        <begin position="443"/>
        <end position="468"/>
    </location>
</feature>
<evidence type="ECO:0000313" key="4">
    <source>
        <dbReference type="Proteomes" id="UP001159405"/>
    </source>
</evidence>
<evidence type="ECO:0000256" key="2">
    <source>
        <dbReference type="SAM" id="Phobius"/>
    </source>
</evidence>
<dbReference type="SUPFAM" id="SSF57184">
    <property type="entry name" value="Growth factor receptor domain"/>
    <property type="match status" value="1"/>
</dbReference>
<organism evidence="3 4">
    <name type="scientific">Porites lobata</name>
    <dbReference type="NCBI Taxonomy" id="104759"/>
    <lineage>
        <taxon>Eukaryota</taxon>
        <taxon>Metazoa</taxon>
        <taxon>Cnidaria</taxon>
        <taxon>Anthozoa</taxon>
        <taxon>Hexacorallia</taxon>
        <taxon>Scleractinia</taxon>
        <taxon>Fungiina</taxon>
        <taxon>Poritidae</taxon>
        <taxon>Porites</taxon>
    </lineage>
</organism>
<feature type="transmembrane region" description="Helical" evidence="2">
    <location>
        <begin position="635"/>
        <end position="653"/>
    </location>
</feature>
<dbReference type="EMBL" id="CALNXK010000015">
    <property type="protein sequence ID" value="CAH3047021.1"/>
    <property type="molecule type" value="Genomic_DNA"/>
</dbReference>
<feature type="transmembrane region" description="Helical" evidence="2">
    <location>
        <begin position="700"/>
        <end position="723"/>
    </location>
</feature>
<evidence type="ECO:0000256" key="1">
    <source>
        <dbReference type="SAM" id="MobiDB-lite"/>
    </source>
</evidence>
<sequence length="891" mass="99766">MEDPRWRMVPLPLIISANGLEMIPRRAFNLVYPARSQIDYSFVSSVIVADLSSKKKEKRSSPHIFASHEDKNSELRFFRRSQWTRFHTVTNPYLSETESIAVPLPKSQNGKVWISALEASGFTRTPEQNEDFWFFLPCPVGTFSNSSSQGSEGCISCPPGGFYCDDVGYVGTTGKKCPNGSFVAYDKAPGTQVQDCKTCPLGTDSDLFAGLRACSCLKGYYRTDMFGKCQKCGNGLECQNEFATLKSGYWWKWRNNTHKDKYQSFIDNLLSSSPALDKEKVQYSLPLPTPYKCPEEKSCKGGMDSTCEDGYKGPLCSVCTKGHYKKLHQCQECPSKKLIAAQLFAIAAILLIIIAACVWKTNRNGQESEVKTSLIDIFLSKIKIVIGFYQVTYGLLEAFSYIEWPESIRVISKYSEILQFNILEMAPVHCVITGLRADAFANLFSVMLINATVTVFAGVAISVCKVISLNKSILEDEQKSKKISNLKEAFYKNLFFLLYVTYLSTCSKTATVLPIACRELCEDEKEGFCLKYLKADYSIQCFDNRYNKFIIIAYISVAYIFALPTTAFIFLWRKRRAKQSLTYADQGLSDEMMKGMQFLYENYNSASWYWEIIEMSRKVIVTSGLILVGQESRSYIGLAWVIAGMYGIMFAWNRPIQDAFDNLLMTASIGVTVFNLGVGSISKIPAENLPAAAESYVETVMFNILVLAANTLVIGLLAFQYIWHLYEYIMEWRKNPQWSFSCCLALILPLVGLPGDISGFESSNTIDNQLEIGEMEISTTSDADQDDTLGERKQSNGDLKAAQGDSTFSVWSQAEDKRTSGADQGSGSINVRAGENKQGGDNDGNNGYHVVDKLNDEKEEKSSIATSVRCRSNKCHQGTQTVFARLWSISQ</sequence>
<feature type="transmembrane region" description="Helical" evidence="2">
    <location>
        <begin position="659"/>
        <end position="679"/>
    </location>
</feature>
<evidence type="ECO:0000313" key="3">
    <source>
        <dbReference type="EMBL" id="CAH3047021.1"/>
    </source>
</evidence>
<dbReference type="PANTHER" id="PTHR11319">
    <property type="entry name" value="G PROTEIN-COUPLED RECEPTOR-RELATED"/>
    <property type="match status" value="1"/>
</dbReference>
<keyword evidence="2" id="KW-0812">Transmembrane</keyword>
<feature type="transmembrane region" description="Helical" evidence="2">
    <location>
        <begin position="549"/>
        <end position="572"/>
    </location>
</feature>
<gene>
    <name evidence="3" type="ORF">PLOB_00010009</name>
</gene>
<feature type="region of interest" description="Disordered" evidence="1">
    <location>
        <begin position="778"/>
        <end position="801"/>
    </location>
</feature>
<protein>
    <submittedName>
        <fullName evidence="3">Uncharacterized protein</fullName>
    </submittedName>
</protein>
<keyword evidence="2" id="KW-1133">Transmembrane helix</keyword>
<dbReference type="Proteomes" id="UP001159405">
    <property type="component" value="Unassembled WGS sequence"/>
</dbReference>
<accession>A0ABN8NFC5</accession>
<dbReference type="InterPro" id="IPR009030">
    <property type="entry name" value="Growth_fac_rcpt_cys_sf"/>
</dbReference>